<dbReference type="InterPro" id="IPR011989">
    <property type="entry name" value="ARM-like"/>
</dbReference>
<dbReference type="Gene3D" id="1.25.10.10">
    <property type="entry name" value="Leucine-rich Repeat Variant"/>
    <property type="match status" value="1"/>
</dbReference>
<dbReference type="InterPro" id="IPR041916">
    <property type="entry name" value="Anti_sigma_zinc_sf"/>
</dbReference>
<proteinExistence type="predicted"/>
<protein>
    <recommendedName>
        <fullName evidence="1">Putative zinc-finger domain-containing protein</fullName>
    </recommendedName>
</protein>
<dbReference type="Pfam" id="PF13646">
    <property type="entry name" value="HEAT_2"/>
    <property type="match status" value="1"/>
</dbReference>
<evidence type="ECO:0000313" key="2">
    <source>
        <dbReference type="EMBL" id="CBH99431.1"/>
    </source>
</evidence>
<dbReference type="InterPro" id="IPR016024">
    <property type="entry name" value="ARM-type_fold"/>
</dbReference>
<sequence>MTMVLAAYGELADDQTHQLRQHLDGCPACAEELEQLLALKTLAEANPVEEPDANLMARSRLRLEETLDRLPPKRWYDRAAEWLTRTASGLQAAPVAASLLLLAGAGAGSLVGYQFAVRHQANLAMVREGVGSAENAKPASSANGFAADGNVASISQIVQLPHSRVVEVSYSSLEPRRARGSLEDPQIRQLLMMAAQDAPNAAVRNNSVALLAAECRSGRGCAGTDASGGNLREALMIALRYDRSAAVREKALEGLQLYVSDDVEVRDALLEALMNDPDAQIRSEAITMLAPVDADSSVRQVLSTVATQDNNAHIRDASRLVLQRVSEIQ</sequence>
<accession>E6PWX2</accession>
<dbReference type="InterPro" id="IPR027383">
    <property type="entry name" value="Znf_put"/>
</dbReference>
<dbReference type="Gene3D" id="1.10.10.1320">
    <property type="entry name" value="Anti-sigma factor, zinc-finger domain"/>
    <property type="match status" value="1"/>
</dbReference>
<name>E6PWX2_9ZZZZ</name>
<dbReference type="AlphaFoldDB" id="E6PWX2"/>
<organism evidence="2">
    <name type="scientific">mine drainage metagenome</name>
    <dbReference type="NCBI Taxonomy" id="410659"/>
    <lineage>
        <taxon>unclassified sequences</taxon>
        <taxon>metagenomes</taxon>
        <taxon>ecological metagenomes</taxon>
    </lineage>
</organism>
<comment type="caution">
    <text evidence="2">The sequence shown here is derived from an EMBL/GenBank/DDBJ whole genome shotgun (WGS) entry which is preliminary data.</text>
</comment>
<evidence type="ECO:0000259" key="1">
    <source>
        <dbReference type="Pfam" id="PF13490"/>
    </source>
</evidence>
<dbReference type="EMBL" id="CABN01000015">
    <property type="protein sequence ID" value="CBH99431.1"/>
    <property type="molecule type" value="Genomic_DNA"/>
</dbReference>
<feature type="domain" description="Putative zinc-finger" evidence="1">
    <location>
        <begin position="7"/>
        <end position="30"/>
    </location>
</feature>
<reference evidence="2" key="1">
    <citation type="submission" date="2009-10" db="EMBL/GenBank/DDBJ databases">
        <title>Diversity of trophic interactions inside an arsenic-rich microbial ecosystem.</title>
        <authorList>
            <person name="Bertin P.N."/>
            <person name="Heinrich-Salmeron A."/>
            <person name="Pelletier E."/>
            <person name="Goulhen-Chollet F."/>
            <person name="Arsene-Ploetze F."/>
            <person name="Gallien S."/>
            <person name="Calteau A."/>
            <person name="Vallenet D."/>
            <person name="Casiot C."/>
            <person name="Chane-Woon-Ming B."/>
            <person name="Giloteaux L."/>
            <person name="Barakat M."/>
            <person name="Bonnefoy V."/>
            <person name="Bruneel O."/>
            <person name="Chandler M."/>
            <person name="Cleiss J."/>
            <person name="Duran R."/>
            <person name="Elbaz-Poulichet F."/>
            <person name="Fonknechten N."/>
            <person name="Lauga B."/>
            <person name="Mornico D."/>
            <person name="Ortet P."/>
            <person name="Schaeffer C."/>
            <person name="Siguier P."/>
            <person name="Alexander Thil Smith A."/>
            <person name="Van Dorsselaer A."/>
            <person name="Weissenbach J."/>
            <person name="Medigue C."/>
            <person name="Le Paslier D."/>
        </authorList>
    </citation>
    <scope>NUCLEOTIDE SEQUENCE</scope>
</reference>
<gene>
    <name evidence="2" type="ORF">CARN3_0352</name>
</gene>
<dbReference type="SUPFAM" id="SSF48371">
    <property type="entry name" value="ARM repeat"/>
    <property type="match status" value="1"/>
</dbReference>
<dbReference type="Pfam" id="PF13490">
    <property type="entry name" value="zf-HC2"/>
    <property type="match status" value="1"/>
</dbReference>